<dbReference type="Proteomes" id="UP000295351">
    <property type="component" value="Unassembled WGS sequence"/>
</dbReference>
<dbReference type="EMBL" id="SLVX01000003">
    <property type="protein sequence ID" value="TCN46862.1"/>
    <property type="molecule type" value="Genomic_DNA"/>
</dbReference>
<gene>
    <name evidence="2" type="ORF">EV665_10330</name>
</gene>
<organism evidence="2 3">
    <name type="scientific">Shinella granuli</name>
    <dbReference type="NCBI Taxonomy" id="323621"/>
    <lineage>
        <taxon>Bacteria</taxon>
        <taxon>Pseudomonadati</taxon>
        <taxon>Pseudomonadota</taxon>
        <taxon>Alphaproteobacteria</taxon>
        <taxon>Hyphomicrobiales</taxon>
        <taxon>Rhizobiaceae</taxon>
        <taxon>Shinella</taxon>
    </lineage>
</organism>
<accession>A0A4R2D284</accession>
<comment type="caution">
    <text evidence="2">The sequence shown here is derived from an EMBL/GenBank/DDBJ whole genome shotgun (WGS) entry which is preliminary data.</text>
</comment>
<dbReference type="AlphaFoldDB" id="A0A4R2D284"/>
<name>A0A4R2D284_SHIGR</name>
<evidence type="ECO:0000313" key="3">
    <source>
        <dbReference type="Proteomes" id="UP000295351"/>
    </source>
</evidence>
<feature type="compositionally biased region" description="Acidic residues" evidence="1">
    <location>
        <begin position="12"/>
        <end position="21"/>
    </location>
</feature>
<keyword evidence="3" id="KW-1185">Reference proteome</keyword>
<reference evidence="2 3" key="1">
    <citation type="submission" date="2019-03" db="EMBL/GenBank/DDBJ databases">
        <title>Genomic Encyclopedia of Type Strains, Phase IV (KMG-IV): sequencing the most valuable type-strain genomes for metagenomic binning, comparative biology and taxonomic classification.</title>
        <authorList>
            <person name="Goeker M."/>
        </authorList>
    </citation>
    <scope>NUCLEOTIDE SEQUENCE [LARGE SCALE GENOMIC DNA]</scope>
    <source>
        <strain evidence="2 3">DSM 18401</strain>
    </source>
</reference>
<sequence length="101" mass="11562">MKKKWPSFETGDLPDTDEGDAEMQRRWEAYDREMRALIAAGGVHRDGDGWWVHTTTGELIGPDPEIERPATDEELARARPFAEVFPELAESIKRMPGKDHR</sequence>
<protein>
    <submittedName>
        <fullName evidence="2">Uncharacterized protein</fullName>
    </submittedName>
</protein>
<proteinExistence type="predicted"/>
<feature type="region of interest" description="Disordered" evidence="1">
    <location>
        <begin position="1"/>
        <end position="23"/>
    </location>
</feature>
<evidence type="ECO:0000313" key="2">
    <source>
        <dbReference type="EMBL" id="TCN46862.1"/>
    </source>
</evidence>
<evidence type="ECO:0000256" key="1">
    <source>
        <dbReference type="SAM" id="MobiDB-lite"/>
    </source>
</evidence>